<gene>
    <name evidence="2" type="ORF">B0T14DRAFT_563963</name>
</gene>
<dbReference type="EMBL" id="JAULSU010000003">
    <property type="protein sequence ID" value="KAK0622515.1"/>
    <property type="molecule type" value="Genomic_DNA"/>
</dbReference>
<feature type="chain" id="PRO_5041344494" evidence="1">
    <location>
        <begin position="18"/>
        <end position="169"/>
    </location>
</feature>
<keyword evidence="3" id="KW-1185">Reference proteome</keyword>
<comment type="caution">
    <text evidence="2">The sequence shown here is derived from an EMBL/GenBank/DDBJ whole genome shotgun (WGS) entry which is preliminary data.</text>
</comment>
<feature type="signal peptide" evidence="1">
    <location>
        <begin position="1"/>
        <end position="17"/>
    </location>
</feature>
<dbReference type="AlphaFoldDB" id="A0AA39WWF2"/>
<dbReference type="Pfam" id="PF19535">
    <property type="entry name" value="DUF6060"/>
    <property type="match status" value="1"/>
</dbReference>
<protein>
    <submittedName>
        <fullName evidence="2">Uncharacterized protein</fullName>
    </submittedName>
</protein>
<keyword evidence="1" id="KW-0732">Signal</keyword>
<dbReference type="InterPro" id="IPR045702">
    <property type="entry name" value="DUF6060"/>
</dbReference>
<proteinExistence type="predicted"/>
<evidence type="ECO:0000313" key="2">
    <source>
        <dbReference type="EMBL" id="KAK0622515.1"/>
    </source>
</evidence>
<evidence type="ECO:0000313" key="3">
    <source>
        <dbReference type="Proteomes" id="UP001175000"/>
    </source>
</evidence>
<reference evidence="2" key="1">
    <citation type="submission" date="2023-06" db="EMBL/GenBank/DDBJ databases">
        <title>Genome-scale phylogeny and comparative genomics of the fungal order Sordariales.</title>
        <authorList>
            <consortium name="Lawrence Berkeley National Laboratory"/>
            <person name="Hensen N."/>
            <person name="Bonometti L."/>
            <person name="Westerberg I."/>
            <person name="Brannstrom I.O."/>
            <person name="Guillou S."/>
            <person name="Cros-Aarteil S."/>
            <person name="Calhoun S."/>
            <person name="Haridas S."/>
            <person name="Kuo A."/>
            <person name="Mondo S."/>
            <person name="Pangilinan J."/>
            <person name="Riley R."/>
            <person name="Labutti K."/>
            <person name="Andreopoulos B."/>
            <person name="Lipzen A."/>
            <person name="Chen C."/>
            <person name="Yanf M."/>
            <person name="Daum C."/>
            <person name="Ng V."/>
            <person name="Clum A."/>
            <person name="Steindorff A."/>
            <person name="Ohm R."/>
            <person name="Martin F."/>
            <person name="Silar P."/>
            <person name="Natvig D."/>
            <person name="Lalanne C."/>
            <person name="Gautier V."/>
            <person name="Ament-Velasquez S.L."/>
            <person name="Kruys A."/>
            <person name="Hutchinson M.I."/>
            <person name="Powell A.J."/>
            <person name="Barry K."/>
            <person name="Miller A.N."/>
            <person name="Grigoriev I.V."/>
            <person name="Debuchy R."/>
            <person name="Gladieux P."/>
            <person name="Thoren M.H."/>
            <person name="Johannesson H."/>
        </authorList>
    </citation>
    <scope>NUCLEOTIDE SEQUENCE</scope>
    <source>
        <strain evidence="2">CBS 606.72</strain>
    </source>
</reference>
<dbReference type="Proteomes" id="UP001175000">
    <property type="component" value="Unassembled WGS sequence"/>
</dbReference>
<evidence type="ECO:0000256" key="1">
    <source>
        <dbReference type="SAM" id="SignalP"/>
    </source>
</evidence>
<accession>A0AA39WWF2</accession>
<name>A0AA39WWF2_9PEZI</name>
<organism evidence="2 3">
    <name type="scientific">Immersiella caudata</name>
    <dbReference type="NCBI Taxonomy" id="314043"/>
    <lineage>
        <taxon>Eukaryota</taxon>
        <taxon>Fungi</taxon>
        <taxon>Dikarya</taxon>
        <taxon>Ascomycota</taxon>
        <taxon>Pezizomycotina</taxon>
        <taxon>Sordariomycetes</taxon>
        <taxon>Sordariomycetidae</taxon>
        <taxon>Sordariales</taxon>
        <taxon>Lasiosphaeriaceae</taxon>
        <taxon>Immersiella</taxon>
    </lineage>
</organism>
<sequence>MRLFVLALFSLAALVAGVDFNTNHHITGPELAGRALVKRSCDQGSWKVTREAYTMPANGSQPLIFGISGPSRILLTRTRKASWSNTMGLSFEDARSLNTSFELRETAEDSTERELIAQPGQFGHVAFTAILLCETGTARCNGGEVSGEICTPRVQGTGLDGVINIVTTS</sequence>